<gene>
    <name evidence="2" type="ORF">HEK616_05120</name>
</gene>
<protein>
    <submittedName>
        <fullName evidence="2">Class F sortase</fullName>
    </submittedName>
</protein>
<accession>A0ABN6QQ69</accession>
<name>A0ABN6QQ69_STRNI</name>
<keyword evidence="3" id="KW-1185">Reference proteome</keyword>
<evidence type="ECO:0000256" key="1">
    <source>
        <dbReference type="SAM" id="MobiDB-lite"/>
    </source>
</evidence>
<organism evidence="2 3">
    <name type="scientific">Streptomyces nigrescens</name>
    <dbReference type="NCBI Taxonomy" id="1920"/>
    <lineage>
        <taxon>Bacteria</taxon>
        <taxon>Bacillati</taxon>
        <taxon>Actinomycetota</taxon>
        <taxon>Actinomycetes</taxon>
        <taxon>Kitasatosporales</taxon>
        <taxon>Streptomycetaceae</taxon>
        <taxon>Streptomyces</taxon>
    </lineage>
</organism>
<proteinExistence type="predicted"/>
<feature type="region of interest" description="Disordered" evidence="1">
    <location>
        <begin position="1"/>
        <end position="45"/>
    </location>
</feature>
<evidence type="ECO:0000313" key="3">
    <source>
        <dbReference type="Proteomes" id="UP001059597"/>
    </source>
</evidence>
<sequence>MKAEEEEPRADEGPRADERPPTDERRRTDERPQADEGPWAASHGRPGQLLAGVAWAVLLLGLWLWGRDLADGVAAPLTTTGDVAAVGRPLGRQAPPHAHAPVPAPAAVRPSRLRIGALGMSDVAIRWYARGPQPGEAGTVLLNLRGGSGGGNYVIGGQDAMTGGWGDVAGGREGLTGARRPSLSGLTPGERVDVVRSDGSTVRFTVEDVQLHDRAHFDARTAHAAHAAGRSELRLAGEAPDGRNVVVVSAYLTGYQSAGAPRH</sequence>
<feature type="compositionally biased region" description="Basic and acidic residues" evidence="1">
    <location>
        <begin position="10"/>
        <end position="34"/>
    </location>
</feature>
<reference evidence="2" key="1">
    <citation type="submission" date="2022-06" db="EMBL/GenBank/DDBJ databases">
        <title>Complete genome sequence of Streptomyces nigrescens HEK616.</title>
        <authorList>
            <person name="Asamizu S."/>
            <person name="Onaka H."/>
        </authorList>
    </citation>
    <scope>NUCLEOTIDE SEQUENCE</scope>
    <source>
        <strain evidence="2">HEK616</strain>
    </source>
</reference>
<dbReference type="Proteomes" id="UP001059597">
    <property type="component" value="Chromosome"/>
</dbReference>
<evidence type="ECO:0000313" key="2">
    <source>
        <dbReference type="EMBL" id="BDM67025.1"/>
    </source>
</evidence>
<dbReference type="EMBL" id="AP026073">
    <property type="protein sequence ID" value="BDM67025.1"/>
    <property type="molecule type" value="Genomic_DNA"/>
</dbReference>